<dbReference type="Proteomes" id="UP001500305">
    <property type="component" value="Unassembled WGS sequence"/>
</dbReference>
<evidence type="ECO:0000313" key="5">
    <source>
        <dbReference type="EMBL" id="GAA2244413.1"/>
    </source>
</evidence>
<dbReference type="SMART" id="SM00116">
    <property type="entry name" value="CBS"/>
    <property type="match status" value="2"/>
</dbReference>
<protein>
    <submittedName>
        <fullName evidence="5">CBS domain-containing protein</fullName>
    </submittedName>
</protein>
<dbReference type="InterPro" id="IPR000644">
    <property type="entry name" value="CBS_dom"/>
</dbReference>
<comment type="caution">
    <text evidence="5">The sequence shown here is derived from an EMBL/GenBank/DDBJ whole genome shotgun (WGS) entry which is preliminary data.</text>
</comment>
<proteinExistence type="predicted"/>
<dbReference type="InterPro" id="IPR046342">
    <property type="entry name" value="CBS_dom_sf"/>
</dbReference>
<keyword evidence="6" id="KW-1185">Reference proteome</keyword>
<dbReference type="Pfam" id="PF00571">
    <property type="entry name" value="CBS"/>
    <property type="match status" value="2"/>
</dbReference>
<dbReference type="PANTHER" id="PTHR43080">
    <property type="entry name" value="CBS DOMAIN-CONTAINING PROTEIN CBSX3, MITOCHONDRIAL"/>
    <property type="match status" value="1"/>
</dbReference>
<dbReference type="PROSITE" id="PS50914">
    <property type="entry name" value="BON"/>
    <property type="match status" value="1"/>
</dbReference>
<dbReference type="Pfam" id="PF04972">
    <property type="entry name" value="BON"/>
    <property type="match status" value="1"/>
</dbReference>
<feature type="domain" description="CBS" evidence="4">
    <location>
        <begin position="78"/>
        <end position="135"/>
    </location>
</feature>
<accession>A0ABP5QTZ6</accession>
<dbReference type="InterPro" id="IPR007055">
    <property type="entry name" value="BON_dom"/>
</dbReference>
<sequence length="208" mass="22192">MEKRWDTVGEVMTHAVIAVGRDTSFQEIAEILQRWRISAAPVLTGDGRVIGVVSEADLLTAQDQAPESAENLTAGQLMSVPAVTVHADSPTAEAARAMARGHLKRLPVIDEEDRLVGIVSRGDLLKVHLRTDEDLAQQVRFELLAALGPAYASAVDVHVEEGRITLTGSLPEAAPKALLERLVRAVPGVVDAEARLTAVSGDQEPVTS</sequence>
<dbReference type="CDD" id="cd04586">
    <property type="entry name" value="CBS_pair_BON_assoc"/>
    <property type="match status" value="1"/>
</dbReference>
<reference evidence="6" key="1">
    <citation type="journal article" date="2019" name="Int. J. Syst. Evol. Microbiol.">
        <title>The Global Catalogue of Microorganisms (GCM) 10K type strain sequencing project: providing services to taxonomists for standard genome sequencing and annotation.</title>
        <authorList>
            <consortium name="The Broad Institute Genomics Platform"/>
            <consortium name="The Broad Institute Genome Sequencing Center for Infectious Disease"/>
            <person name="Wu L."/>
            <person name="Ma J."/>
        </authorList>
    </citation>
    <scope>NUCLEOTIDE SEQUENCE [LARGE SCALE GENOMIC DNA]</scope>
    <source>
        <strain evidence="6">JCM 7356</strain>
    </source>
</reference>
<evidence type="ECO:0000313" key="6">
    <source>
        <dbReference type="Proteomes" id="UP001500305"/>
    </source>
</evidence>
<gene>
    <name evidence="5" type="ORF">GCM10010430_27770</name>
</gene>
<dbReference type="EMBL" id="BAAATR010000010">
    <property type="protein sequence ID" value="GAA2244413.1"/>
    <property type="molecule type" value="Genomic_DNA"/>
</dbReference>
<dbReference type="PIRSF" id="PIRSF036990">
    <property type="entry name" value="UCP036990_CBS_BON"/>
    <property type="match status" value="1"/>
</dbReference>
<dbReference type="PROSITE" id="PS51371">
    <property type="entry name" value="CBS"/>
    <property type="match status" value="2"/>
</dbReference>
<dbReference type="RefSeq" id="WP_344636644.1">
    <property type="nucleotide sequence ID" value="NZ_BAAATR010000010.1"/>
</dbReference>
<dbReference type="InterPro" id="IPR017080">
    <property type="entry name" value="UCP036990_CBS_BON"/>
</dbReference>
<evidence type="ECO:0000256" key="2">
    <source>
        <dbReference type="PROSITE-ProRule" id="PRU00703"/>
    </source>
</evidence>
<name>A0ABP5QTZ6_9ACTN</name>
<evidence type="ECO:0000259" key="4">
    <source>
        <dbReference type="PROSITE" id="PS51371"/>
    </source>
</evidence>
<organism evidence="5 6">
    <name type="scientific">Kitasatospora cystarginea</name>
    <dbReference type="NCBI Taxonomy" id="58350"/>
    <lineage>
        <taxon>Bacteria</taxon>
        <taxon>Bacillati</taxon>
        <taxon>Actinomycetota</taxon>
        <taxon>Actinomycetes</taxon>
        <taxon>Kitasatosporales</taxon>
        <taxon>Streptomycetaceae</taxon>
        <taxon>Kitasatospora</taxon>
    </lineage>
</organism>
<dbReference type="SUPFAM" id="SSF54631">
    <property type="entry name" value="CBS-domain pair"/>
    <property type="match status" value="1"/>
</dbReference>
<evidence type="ECO:0000256" key="1">
    <source>
        <dbReference type="ARBA" id="ARBA00023122"/>
    </source>
</evidence>
<dbReference type="Gene3D" id="3.10.580.10">
    <property type="entry name" value="CBS-domain"/>
    <property type="match status" value="1"/>
</dbReference>
<feature type="domain" description="CBS" evidence="4">
    <location>
        <begin position="12"/>
        <end position="70"/>
    </location>
</feature>
<dbReference type="Gene3D" id="3.30.1340.30">
    <property type="match status" value="1"/>
</dbReference>
<evidence type="ECO:0000259" key="3">
    <source>
        <dbReference type="PROSITE" id="PS50914"/>
    </source>
</evidence>
<dbReference type="InterPro" id="IPR051257">
    <property type="entry name" value="Diverse_CBS-Domain"/>
</dbReference>
<keyword evidence="1 2" id="KW-0129">CBS domain</keyword>
<feature type="domain" description="BON" evidence="3">
    <location>
        <begin position="131"/>
        <end position="200"/>
    </location>
</feature>
<dbReference type="PANTHER" id="PTHR43080:SF29">
    <property type="entry name" value="OS02G0818000 PROTEIN"/>
    <property type="match status" value="1"/>
</dbReference>